<dbReference type="GO" id="GO:0005829">
    <property type="term" value="C:cytosol"/>
    <property type="evidence" value="ECO:0007669"/>
    <property type="project" value="TreeGrafter"/>
</dbReference>
<protein>
    <recommendedName>
        <fullName evidence="1">Asparagine synthetase domain-containing protein</fullName>
    </recommendedName>
</protein>
<feature type="domain" description="Asparagine synthetase" evidence="1">
    <location>
        <begin position="1"/>
        <end position="248"/>
    </location>
</feature>
<proteinExistence type="predicted"/>
<dbReference type="CDD" id="cd01991">
    <property type="entry name" value="Asn_synthase_B_C"/>
    <property type="match status" value="1"/>
</dbReference>
<dbReference type="AlphaFoldDB" id="A0A382ZAH2"/>
<sequence length="253" mass="28758">VTVALNGDGGDEIFAGYGRHRANYLAERWRKLPKIMRKSTELLGARAQRFSRAAQLTQSERYRAWAGVFSQDLVKSLSNVIPAEEKIVPSEFLDAENLDEIDTILAVDTRFYLPTDLLVKMDITSMAHSLEVRSPLLDTELAEFVAALPSEYKVRNFTMKSLLKRAVAQSVPAANLRRPKQGFAVPISKWLRYDLRSFLFDHLQPSRVAQEGLLRQSAIDRLVANHVDGEADNAHQLWVLLMLELWHRTFLSP</sequence>
<evidence type="ECO:0000259" key="1">
    <source>
        <dbReference type="Pfam" id="PF00733"/>
    </source>
</evidence>
<dbReference type="EMBL" id="UINC01182319">
    <property type="protein sequence ID" value="SVD92463.1"/>
    <property type="molecule type" value="Genomic_DNA"/>
</dbReference>
<dbReference type="InterPro" id="IPR014729">
    <property type="entry name" value="Rossmann-like_a/b/a_fold"/>
</dbReference>
<name>A0A382ZAH2_9ZZZZ</name>
<organism evidence="2">
    <name type="scientific">marine metagenome</name>
    <dbReference type="NCBI Taxonomy" id="408172"/>
    <lineage>
        <taxon>unclassified sequences</taxon>
        <taxon>metagenomes</taxon>
        <taxon>ecological metagenomes</taxon>
    </lineage>
</organism>
<dbReference type="InterPro" id="IPR051786">
    <property type="entry name" value="ASN_synthetase/amidase"/>
</dbReference>
<dbReference type="InterPro" id="IPR001962">
    <property type="entry name" value="Asn_synthase"/>
</dbReference>
<feature type="non-terminal residue" evidence="2">
    <location>
        <position position="1"/>
    </location>
</feature>
<gene>
    <name evidence="2" type="ORF">METZ01_LOCUS445317</name>
</gene>
<dbReference type="Gene3D" id="3.40.50.620">
    <property type="entry name" value="HUPs"/>
    <property type="match status" value="1"/>
</dbReference>
<dbReference type="PANTHER" id="PTHR43284">
    <property type="entry name" value="ASPARAGINE SYNTHETASE (GLUTAMINE-HYDROLYZING)"/>
    <property type="match status" value="1"/>
</dbReference>
<accession>A0A382ZAH2</accession>
<reference evidence="2" key="1">
    <citation type="submission" date="2018-05" db="EMBL/GenBank/DDBJ databases">
        <authorList>
            <person name="Lanie J.A."/>
            <person name="Ng W.-L."/>
            <person name="Kazmierczak K.M."/>
            <person name="Andrzejewski T.M."/>
            <person name="Davidsen T.M."/>
            <person name="Wayne K.J."/>
            <person name="Tettelin H."/>
            <person name="Glass J.I."/>
            <person name="Rusch D."/>
            <person name="Podicherti R."/>
            <person name="Tsui H.-C.T."/>
            <person name="Winkler M.E."/>
        </authorList>
    </citation>
    <scope>NUCLEOTIDE SEQUENCE</scope>
</reference>
<dbReference type="SUPFAM" id="SSF52402">
    <property type="entry name" value="Adenine nucleotide alpha hydrolases-like"/>
    <property type="match status" value="1"/>
</dbReference>
<dbReference type="GO" id="GO:0004066">
    <property type="term" value="F:asparagine synthase (glutamine-hydrolyzing) activity"/>
    <property type="evidence" value="ECO:0007669"/>
    <property type="project" value="InterPro"/>
</dbReference>
<dbReference type="GO" id="GO:0006529">
    <property type="term" value="P:asparagine biosynthetic process"/>
    <property type="evidence" value="ECO:0007669"/>
    <property type="project" value="InterPro"/>
</dbReference>
<dbReference type="PANTHER" id="PTHR43284:SF1">
    <property type="entry name" value="ASPARAGINE SYNTHETASE"/>
    <property type="match status" value="1"/>
</dbReference>
<evidence type="ECO:0000313" key="2">
    <source>
        <dbReference type="EMBL" id="SVD92463.1"/>
    </source>
</evidence>
<dbReference type="Pfam" id="PF00733">
    <property type="entry name" value="Asn_synthase"/>
    <property type="match status" value="1"/>
</dbReference>